<organism evidence="1">
    <name type="scientific">Pseudoalteromonas luteoviolacea</name>
    <dbReference type="NCBI Taxonomy" id="43657"/>
    <lineage>
        <taxon>Bacteria</taxon>
        <taxon>Pseudomonadati</taxon>
        <taxon>Pseudomonadota</taxon>
        <taxon>Gammaproteobacteria</taxon>
        <taxon>Alteromonadales</taxon>
        <taxon>Pseudoalteromonadaceae</taxon>
        <taxon>Pseudoalteromonas</taxon>
    </lineage>
</organism>
<name>A0A023Q136_9GAMM</name>
<reference evidence="1" key="1">
    <citation type="journal article" date="2014" name="Science">
        <title>Marine tubeworm metamorphosis induced by arrays of bacterial phage tail-like structures.</title>
        <authorList>
            <person name="Shikuma N.J."/>
            <person name="Pilhofer M."/>
            <person name="Weiss G.L."/>
            <person name="Hadfield M.G."/>
            <person name="Jensen G.J."/>
            <person name="Newman D.K."/>
        </authorList>
    </citation>
    <scope>NUCLEOTIDE SEQUENCE</scope>
    <source>
        <strain evidence="1">HI1</strain>
    </source>
</reference>
<proteinExistence type="predicted"/>
<sequence>MQHHCEPFSPSNSSVYSGCHRLFCTLKTGIKPINVNYKEGMSDV</sequence>
<dbReference type="AlphaFoldDB" id="A0A023Q136"/>
<evidence type="ECO:0000313" key="1">
    <source>
        <dbReference type="EMBL" id="AHX39852.1"/>
    </source>
</evidence>
<accession>A0A023Q136</accession>
<protein>
    <submittedName>
        <fullName evidence="1">Uncharacterized protein</fullName>
    </submittedName>
</protein>
<dbReference type="EMBL" id="KF724688">
    <property type="protein sequence ID" value="AHX39852.1"/>
    <property type="molecule type" value="Genomic_DNA"/>
</dbReference>